<dbReference type="Proteomes" id="UP000319769">
    <property type="component" value="Unassembled WGS sequence"/>
</dbReference>
<keyword evidence="3" id="KW-0067">ATP-binding</keyword>
<comment type="caution">
    <text evidence="3">The sequence shown here is derived from an EMBL/GenBank/DDBJ whole genome shotgun (WGS) entry which is preliminary data.</text>
</comment>
<keyword evidence="4" id="KW-1185">Reference proteome</keyword>
<dbReference type="EMBL" id="VMNW02000033">
    <property type="protein sequence ID" value="KAA9158761.1"/>
    <property type="molecule type" value="Genomic_DNA"/>
</dbReference>
<protein>
    <submittedName>
        <fullName evidence="3">ATP-binding protein</fullName>
    </submittedName>
</protein>
<dbReference type="PANTHER" id="PTHR35526">
    <property type="entry name" value="ANTI-SIGMA-F FACTOR RSBW-RELATED"/>
    <property type="match status" value="1"/>
</dbReference>
<keyword evidence="3" id="KW-0547">Nucleotide-binding</keyword>
<dbReference type="PANTHER" id="PTHR35526:SF3">
    <property type="entry name" value="ANTI-SIGMA-F FACTOR RSBW"/>
    <property type="match status" value="1"/>
</dbReference>
<dbReference type="InterPro" id="IPR003594">
    <property type="entry name" value="HATPase_dom"/>
</dbReference>
<dbReference type="Pfam" id="PF13581">
    <property type="entry name" value="HATPase_c_2"/>
    <property type="match status" value="1"/>
</dbReference>
<organism evidence="3 4">
    <name type="scientific">Amycolatopsis acidicola</name>
    <dbReference type="NCBI Taxonomy" id="2596893"/>
    <lineage>
        <taxon>Bacteria</taxon>
        <taxon>Bacillati</taxon>
        <taxon>Actinomycetota</taxon>
        <taxon>Actinomycetes</taxon>
        <taxon>Pseudonocardiales</taxon>
        <taxon>Pseudonocardiaceae</taxon>
        <taxon>Amycolatopsis</taxon>
    </lineage>
</organism>
<dbReference type="GO" id="GO:0004674">
    <property type="term" value="F:protein serine/threonine kinase activity"/>
    <property type="evidence" value="ECO:0007669"/>
    <property type="project" value="UniProtKB-KW"/>
</dbReference>
<dbReference type="OrthoDB" id="5184914at2"/>
<keyword evidence="1" id="KW-0418">Kinase</keyword>
<gene>
    <name evidence="3" type="ORF">FPZ12_022145</name>
</gene>
<dbReference type="Gene3D" id="3.30.565.10">
    <property type="entry name" value="Histidine kinase-like ATPase, C-terminal domain"/>
    <property type="match status" value="1"/>
</dbReference>
<evidence type="ECO:0000259" key="2">
    <source>
        <dbReference type="Pfam" id="PF13581"/>
    </source>
</evidence>
<dbReference type="RefSeq" id="WP_144752216.1">
    <property type="nucleotide sequence ID" value="NZ_VMNW02000033.1"/>
</dbReference>
<dbReference type="InterPro" id="IPR050267">
    <property type="entry name" value="Anti-sigma-factor_SerPK"/>
</dbReference>
<dbReference type="InterPro" id="IPR036890">
    <property type="entry name" value="HATPase_C_sf"/>
</dbReference>
<feature type="domain" description="Histidine kinase/HSP90-like ATPase" evidence="2">
    <location>
        <begin position="21"/>
        <end position="135"/>
    </location>
</feature>
<dbReference type="CDD" id="cd16936">
    <property type="entry name" value="HATPase_RsbW-like"/>
    <property type="match status" value="1"/>
</dbReference>
<evidence type="ECO:0000313" key="3">
    <source>
        <dbReference type="EMBL" id="KAA9158761.1"/>
    </source>
</evidence>
<accession>A0A5N0UZ40</accession>
<keyword evidence="1" id="KW-0808">Transferase</keyword>
<sequence>MRNVPAGGQTGSVREFHHRIAASAAGLTPVREALAVWATGHALAAERCEDLVLASYEAMANSAEHAYRGREDGLLDVLAVADDGELTVTVTDWGTWKTPDGADPFRGRGLLLIAALADDSVRASGAEGTTVTMKWRLHG</sequence>
<dbReference type="AlphaFoldDB" id="A0A5N0UZ40"/>
<evidence type="ECO:0000313" key="4">
    <source>
        <dbReference type="Proteomes" id="UP000319769"/>
    </source>
</evidence>
<keyword evidence="1" id="KW-0723">Serine/threonine-protein kinase</keyword>
<dbReference type="GO" id="GO:0005524">
    <property type="term" value="F:ATP binding"/>
    <property type="evidence" value="ECO:0007669"/>
    <property type="project" value="UniProtKB-KW"/>
</dbReference>
<dbReference type="SUPFAM" id="SSF55874">
    <property type="entry name" value="ATPase domain of HSP90 chaperone/DNA topoisomerase II/histidine kinase"/>
    <property type="match status" value="1"/>
</dbReference>
<proteinExistence type="predicted"/>
<name>A0A5N0UZ40_9PSEU</name>
<reference evidence="3" key="1">
    <citation type="submission" date="2019-09" db="EMBL/GenBank/DDBJ databases">
        <authorList>
            <person name="Teo W.F.A."/>
            <person name="Duangmal K."/>
        </authorList>
    </citation>
    <scope>NUCLEOTIDE SEQUENCE [LARGE SCALE GENOMIC DNA]</scope>
    <source>
        <strain evidence="3">K81G1</strain>
    </source>
</reference>
<evidence type="ECO:0000256" key="1">
    <source>
        <dbReference type="ARBA" id="ARBA00022527"/>
    </source>
</evidence>